<sequence length="136" mass="15567">MINEAWESVPEHTLKRFWRKLVPYLETVDQSNDSGSVTVTELNELLKQIPDCRNCEKDDFSSCLECDADDAGLQLLSDDEIIAQVRKPNSDDDNSESDKDELIRISKISNSEDLNVLLTQVAQKYYIMFAQCFTIL</sequence>
<name>A0A4Y2C6N1_ARAVE</name>
<accession>A0A4Y2C6N1</accession>
<evidence type="ECO:0008006" key="3">
    <source>
        <dbReference type="Google" id="ProtNLM"/>
    </source>
</evidence>
<evidence type="ECO:0000313" key="2">
    <source>
        <dbReference type="Proteomes" id="UP000499080"/>
    </source>
</evidence>
<comment type="caution">
    <text evidence="1">The sequence shown here is derived from an EMBL/GenBank/DDBJ whole genome shotgun (WGS) entry which is preliminary data.</text>
</comment>
<evidence type="ECO:0000313" key="1">
    <source>
        <dbReference type="EMBL" id="GBM00043.1"/>
    </source>
</evidence>
<proteinExistence type="predicted"/>
<dbReference type="EMBL" id="BGPR01085575">
    <property type="protein sequence ID" value="GBM00043.1"/>
    <property type="molecule type" value="Genomic_DNA"/>
</dbReference>
<protein>
    <recommendedName>
        <fullName evidence="3">DDE-1 domain-containing protein</fullName>
    </recommendedName>
</protein>
<keyword evidence="2" id="KW-1185">Reference proteome</keyword>
<dbReference type="Proteomes" id="UP000499080">
    <property type="component" value="Unassembled WGS sequence"/>
</dbReference>
<reference evidence="1 2" key="1">
    <citation type="journal article" date="2019" name="Sci. Rep.">
        <title>Orb-weaving spider Araneus ventricosus genome elucidates the spidroin gene catalogue.</title>
        <authorList>
            <person name="Kono N."/>
            <person name="Nakamura H."/>
            <person name="Ohtoshi R."/>
            <person name="Moran D.A.P."/>
            <person name="Shinohara A."/>
            <person name="Yoshida Y."/>
            <person name="Fujiwara M."/>
            <person name="Mori M."/>
            <person name="Tomita M."/>
            <person name="Arakawa K."/>
        </authorList>
    </citation>
    <scope>NUCLEOTIDE SEQUENCE [LARGE SCALE GENOMIC DNA]</scope>
</reference>
<organism evidence="1 2">
    <name type="scientific">Araneus ventricosus</name>
    <name type="common">Orbweaver spider</name>
    <name type="synonym">Epeira ventricosa</name>
    <dbReference type="NCBI Taxonomy" id="182803"/>
    <lineage>
        <taxon>Eukaryota</taxon>
        <taxon>Metazoa</taxon>
        <taxon>Ecdysozoa</taxon>
        <taxon>Arthropoda</taxon>
        <taxon>Chelicerata</taxon>
        <taxon>Arachnida</taxon>
        <taxon>Araneae</taxon>
        <taxon>Araneomorphae</taxon>
        <taxon>Entelegynae</taxon>
        <taxon>Araneoidea</taxon>
        <taxon>Araneidae</taxon>
        <taxon>Araneus</taxon>
    </lineage>
</organism>
<gene>
    <name evidence="1" type="ORF">AVEN_77630_1</name>
</gene>
<dbReference type="AlphaFoldDB" id="A0A4Y2C6N1"/>